<evidence type="ECO:0000259" key="1">
    <source>
        <dbReference type="PROSITE" id="PS50878"/>
    </source>
</evidence>
<dbReference type="PANTHER" id="PTHR34047:SF8">
    <property type="entry name" value="PROTEIN YKFC"/>
    <property type="match status" value="1"/>
</dbReference>
<dbReference type="RefSeq" id="WP_277410986.1">
    <property type="nucleotide sequence ID" value="NZ_CP114203.1"/>
</dbReference>
<keyword evidence="2" id="KW-0808">Transferase</keyword>
<name>A0ABY7IXR2_STRNI</name>
<dbReference type="EC" id="2.7.7.49" evidence="2"/>
<dbReference type="PANTHER" id="PTHR34047">
    <property type="entry name" value="NUCLEAR INTRON MATURASE 1, MITOCHONDRIAL-RELATED"/>
    <property type="match status" value="1"/>
</dbReference>
<reference evidence="2 3" key="1">
    <citation type="submission" date="2022-12" db="EMBL/GenBank/DDBJ databases">
        <authorList>
            <person name="Ruckert C."/>
            <person name="Busche T."/>
            <person name="Kalinowski J."/>
            <person name="Wittmann C."/>
        </authorList>
    </citation>
    <scope>NUCLEOTIDE SEQUENCE [LARGE SCALE GENOMIC DNA]</scope>
    <source>
        <strain evidence="2 3">DSM 40276</strain>
    </source>
</reference>
<evidence type="ECO:0000313" key="3">
    <source>
        <dbReference type="Proteomes" id="UP001210169"/>
    </source>
</evidence>
<dbReference type="GeneID" id="301331155"/>
<evidence type="ECO:0000313" key="2">
    <source>
        <dbReference type="EMBL" id="WAU03779.1"/>
    </source>
</evidence>
<dbReference type="InterPro" id="IPR043502">
    <property type="entry name" value="DNA/RNA_pol_sf"/>
</dbReference>
<keyword evidence="2" id="KW-0695">RNA-directed DNA polymerase</keyword>
<dbReference type="InterPro" id="IPR051083">
    <property type="entry name" value="GrpII_Intron_Splice-Mob/Def"/>
</dbReference>
<dbReference type="Proteomes" id="UP001210169">
    <property type="component" value="Chromosome"/>
</dbReference>
<dbReference type="EMBL" id="CP114203">
    <property type="protein sequence ID" value="WAU03779.1"/>
    <property type="molecule type" value="Genomic_DNA"/>
</dbReference>
<keyword evidence="2" id="KW-0548">Nucleotidyltransferase</keyword>
<protein>
    <submittedName>
        <fullName evidence="2">Group II intron reverse transcriptase/maturase</fullName>
        <ecNumber evidence="2">2.7.7.49</ecNumber>
    </submittedName>
</protein>
<dbReference type="InterPro" id="IPR000477">
    <property type="entry name" value="RT_dom"/>
</dbReference>
<dbReference type="GO" id="GO:0003964">
    <property type="term" value="F:RNA-directed DNA polymerase activity"/>
    <property type="evidence" value="ECO:0007669"/>
    <property type="project" value="UniProtKB-KW"/>
</dbReference>
<dbReference type="NCBIfam" id="TIGR04416">
    <property type="entry name" value="group_II_RT_mat"/>
    <property type="match status" value="1"/>
</dbReference>
<dbReference type="CDD" id="cd01651">
    <property type="entry name" value="RT_G2_intron"/>
    <property type="match status" value="1"/>
</dbReference>
<dbReference type="SUPFAM" id="SSF56672">
    <property type="entry name" value="DNA/RNA polymerases"/>
    <property type="match status" value="1"/>
</dbReference>
<dbReference type="PROSITE" id="PS50878">
    <property type="entry name" value="RT_POL"/>
    <property type="match status" value="1"/>
</dbReference>
<dbReference type="InterPro" id="IPR013597">
    <property type="entry name" value="Mat_intron_G2"/>
</dbReference>
<feature type="domain" description="Reverse transcriptase" evidence="1">
    <location>
        <begin position="88"/>
        <end position="336"/>
    </location>
</feature>
<dbReference type="Pfam" id="PF08388">
    <property type="entry name" value="GIIM"/>
    <property type="match status" value="1"/>
</dbReference>
<accession>A0ABY7IXR2</accession>
<dbReference type="Pfam" id="PF00078">
    <property type="entry name" value="RVT_1"/>
    <property type="match status" value="1"/>
</dbReference>
<dbReference type="InterPro" id="IPR030931">
    <property type="entry name" value="Group_II_RT_mat"/>
</dbReference>
<sequence>MNTDELDSVLFGAERRVLKIQTKLHCWARDDPHRRFDDLFNLVADPAFLLVAWDRVRGNKGARTAGVDGRTARSIEAGQGVVDFLDGLRSQVKDRSFCPLPVRERMIPKSGGKLRRLGIATIADRVVQASLKLVLEPIFEADFHPCSYGFRPNRRAHDAVAEVRYFASRSYEWVVEGDITACFDEISHPALMDRVRDRVGDKRVLALVKAFLKAGILGEDRMLRENRAGTPQGSILSPLLSNVALTVLDEHIARGPGGPASSQTERAKRRRHRLPNYRLVRYADDWCLMVAGTKDDAEALKEEMAEVLSVMGLRLSPEKTLITHIDKGLDFLGWRIQRHRKRGSNRHYIYTYPSGKAVKAMTGNVRTMCRTTDTSQPLDALLRQLNPALKGWCVYFRPGVSSATFAYLSYYTWRQVGSWLRRKHRRSTWKDLRRRYCDVGWWPASEERPLFNPAKVTTTRYRYRGTVIPPPWPGLE</sequence>
<organism evidence="2 3">
    <name type="scientific">Streptomyces nigrescens</name>
    <dbReference type="NCBI Taxonomy" id="1920"/>
    <lineage>
        <taxon>Bacteria</taxon>
        <taxon>Bacillati</taxon>
        <taxon>Actinomycetota</taxon>
        <taxon>Actinomycetes</taxon>
        <taxon>Kitasatosporales</taxon>
        <taxon>Streptomycetaceae</taxon>
        <taxon>Streptomyces</taxon>
    </lineage>
</organism>
<proteinExistence type="predicted"/>
<gene>
    <name evidence="2" type="primary">ltrA</name>
    <name evidence="2" type="ORF">STRNI_001965</name>
</gene>
<keyword evidence="3" id="KW-1185">Reference proteome</keyword>